<dbReference type="PRINTS" id="PR02086">
    <property type="entry name" value="PUTNUCHARBI1"/>
</dbReference>
<evidence type="ECO:0000259" key="13">
    <source>
        <dbReference type="Pfam" id="PF13359"/>
    </source>
</evidence>
<keyword evidence="7" id="KW-0540">Nuclease</keyword>
<evidence type="ECO:0000256" key="7">
    <source>
        <dbReference type="ARBA" id="ARBA00022722"/>
    </source>
</evidence>
<dbReference type="GeneID" id="115878594"/>
<dbReference type="Proteomes" id="UP000504635">
    <property type="component" value="Unplaced"/>
</dbReference>
<gene>
    <name evidence="15" type="primary">LOC115878594</name>
</gene>
<evidence type="ECO:0000256" key="8">
    <source>
        <dbReference type="ARBA" id="ARBA00022723"/>
    </source>
</evidence>
<dbReference type="GO" id="GO:0016787">
    <property type="term" value="F:hydrolase activity"/>
    <property type="evidence" value="ECO:0007669"/>
    <property type="project" value="UniProtKB-KW"/>
</dbReference>
<evidence type="ECO:0000256" key="12">
    <source>
        <dbReference type="ARBA" id="ARBA00045850"/>
    </source>
</evidence>
<keyword evidence="9" id="KW-0378">Hydrolase</keyword>
<dbReference type="InterPro" id="IPR026103">
    <property type="entry name" value="HARBI1_animal"/>
</dbReference>
<evidence type="ECO:0000256" key="11">
    <source>
        <dbReference type="ARBA" id="ARBA00030126"/>
    </source>
</evidence>
<evidence type="ECO:0000313" key="14">
    <source>
        <dbReference type="Proteomes" id="UP000504635"/>
    </source>
</evidence>
<comment type="function">
    <text evidence="12">Transposase-derived protein that may have nuclease activity. Does not have transposase activity.</text>
</comment>
<dbReference type="OrthoDB" id="6721329at2759"/>
<dbReference type="GO" id="GO:0005634">
    <property type="term" value="C:nucleus"/>
    <property type="evidence" value="ECO:0007669"/>
    <property type="project" value="UniProtKB-SubCell"/>
</dbReference>
<comment type="subcellular location">
    <subcellularLocation>
        <location evidence="3">Cytoplasm</location>
    </subcellularLocation>
    <subcellularLocation>
        <location evidence="2">Nucleus</location>
    </subcellularLocation>
</comment>
<proteinExistence type="inferred from homology"/>
<feature type="domain" description="DDE Tnp4" evidence="13">
    <location>
        <begin position="133"/>
        <end position="276"/>
    </location>
</feature>
<evidence type="ECO:0000256" key="9">
    <source>
        <dbReference type="ARBA" id="ARBA00022801"/>
    </source>
</evidence>
<organism evidence="14 15">
    <name type="scientific">Sitophilus oryzae</name>
    <name type="common">Rice weevil</name>
    <name type="synonym">Curculio oryzae</name>
    <dbReference type="NCBI Taxonomy" id="7048"/>
    <lineage>
        <taxon>Eukaryota</taxon>
        <taxon>Metazoa</taxon>
        <taxon>Ecdysozoa</taxon>
        <taxon>Arthropoda</taxon>
        <taxon>Hexapoda</taxon>
        <taxon>Insecta</taxon>
        <taxon>Pterygota</taxon>
        <taxon>Neoptera</taxon>
        <taxon>Endopterygota</taxon>
        <taxon>Coleoptera</taxon>
        <taxon>Polyphaga</taxon>
        <taxon>Cucujiformia</taxon>
        <taxon>Curculionidae</taxon>
        <taxon>Dryophthorinae</taxon>
        <taxon>Sitophilus</taxon>
    </lineage>
</organism>
<dbReference type="Pfam" id="PF13359">
    <property type="entry name" value="DDE_Tnp_4"/>
    <property type="match status" value="1"/>
</dbReference>
<keyword evidence="10" id="KW-0539">Nucleus</keyword>
<dbReference type="InterPro" id="IPR027806">
    <property type="entry name" value="HARBI1_dom"/>
</dbReference>
<dbReference type="InParanoid" id="A0A6J2XHS6"/>
<sequence>MANIVHLRTRKYYKPRHTSRESDFKTLFTFEEQNVMWLADHFLGADLETRGAALSPVQKVFLRYCANPEFQSGIADELGCTQPTVSRIYHEVLEQLVQPVGEWIRFPNTENQIMQAKEKWLTRFHFPTAIEVIYCMYIRILKPAQFGDEYIHRKGFSSINVQATCDQNCVITSRDASWPGSVHDSRIWKNSAVCEVMNRTRNTILLGDSGYGIMSCLMTPYSNPLQEYQIAFRLLKSERVVIEHIFGQLKRRFPILKYGCRVKFTSIPKVIIVSLHLLLYLSKAFPCKEKVEIINTNCSKTFYFYLLLLPFT</sequence>
<dbReference type="RefSeq" id="XP_030751003.1">
    <property type="nucleotide sequence ID" value="XM_030895143.1"/>
</dbReference>
<protein>
    <recommendedName>
        <fullName evidence="5">Putative nuclease HARBI1</fullName>
    </recommendedName>
    <alternativeName>
        <fullName evidence="11">Harbinger transposase-derived nuclease</fullName>
    </alternativeName>
</protein>
<dbReference type="PANTHER" id="PTHR22930">
    <property type="match status" value="1"/>
</dbReference>
<keyword evidence="14" id="KW-1185">Reference proteome</keyword>
<dbReference type="InterPro" id="IPR045249">
    <property type="entry name" value="HARBI1-like"/>
</dbReference>
<dbReference type="KEGG" id="soy:115878594"/>
<evidence type="ECO:0000256" key="3">
    <source>
        <dbReference type="ARBA" id="ARBA00004496"/>
    </source>
</evidence>
<dbReference type="PANTHER" id="PTHR22930:SF250">
    <property type="entry name" value="NUCLEASE HARBI1-LIKE PROTEIN"/>
    <property type="match status" value="1"/>
</dbReference>
<dbReference type="GO" id="GO:0004518">
    <property type="term" value="F:nuclease activity"/>
    <property type="evidence" value="ECO:0007669"/>
    <property type="project" value="UniProtKB-KW"/>
</dbReference>
<name>A0A6J2XHS6_SITOR</name>
<evidence type="ECO:0000256" key="10">
    <source>
        <dbReference type="ARBA" id="ARBA00023242"/>
    </source>
</evidence>
<evidence type="ECO:0000256" key="6">
    <source>
        <dbReference type="ARBA" id="ARBA00022490"/>
    </source>
</evidence>
<accession>A0A6J2XHS6</accession>
<evidence type="ECO:0000256" key="1">
    <source>
        <dbReference type="ARBA" id="ARBA00001968"/>
    </source>
</evidence>
<evidence type="ECO:0000313" key="15">
    <source>
        <dbReference type="RefSeq" id="XP_030751003.1"/>
    </source>
</evidence>
<keyword evidence="6" id="KW-0963">Cytoplasm</keyword>
<keyword evidence="8" id="KW-0479">Metal-binding</keyword>
<dbReference type="AlphaFoldDB" id="A0A6J2XHS6"/>
<dbReference type="GO" id="GO:0005737">
    <property type="term" value="C:cytoplasm"/>
    <property type="evidence" value="ECO:0007669"/>
    <property type="project" value="UniProtKB-SubCell"/>
</dbReference>
<evidence type="ECO:0000256" key="4">
    <source>
        <dbReference type="ARBA" id="ARBA00006958"/>
    </source>
</evidence>
<evidence type="ECO:0000256" key="5">
    <source>
        <dbReference type="ARBA" id="ARBA00015519"/>
    </source>
</evidence>
<dbReference type="GO" id="GO:0046872">
    <property type="term" value="F:metal ion binding"/>
    <property type="evidence" value="ECO:0007669"/>
    <property type="project" value="UniProtKB-KW"/>
</dbReference>
<comment type="cofactor">
    <cofactor evidence="1">
        <name>a divalent metal cation</name>
        <dbReference type="ChEBI" id="CHEBI:60240"/>
    </cofactor>
</comment>
<reference evidence="15" key="1">
    <citation type="submission" date="2025-08" db="UniProtKB">
        <authorList>
            <consortium name="RefSeq"/>
        </authorList>
    </citation>
    <scope>IDENTIFICATION</scope>
    <source>
        <tissue evidence="15">Gonads</tissue>
    </source>
</reference>
<comment type="similarity">
    <text evidence="4">Belongs to the HARBI1 family.</text>
</comment>
<evidence type="ECO:0000256" key="2">
    <source>
        <dbReference type="ARBA" id="ARBA00004123"/>
    </source>
</evidence>